<organism evidence="1 2">
    <name type="scientific">Clostridium frigidicarnis</name>
    <dbReference type="NCBI Taxonomy" id="84698"/>
    <lineage>
        <taxon>Bacteria</taxon>
        <taxon>Bacillati</taxon>
        <taxon>Bacillota</taxon>
        <taxon>Clostridia</taxon>
        <taxon>Eubacteriales</taxon>
        <taxon>Clostridiaceae</taxon>
        <taxon>Clostridium</taxon>
    </lineage>
</organism>
<evidence type="ECO:0000313" key="2">
    <source>
        <dbReference type="Proteomes" id="UP000198619"/>
    </source>
</evidence>
<accession>A0A1I1AQJ2</accession>
<sequence>MFLSSLKENKLCCEDHVDMVIDDFLVEEETFPVMNKIESGTCFYCAKKAKYMISSVEG</sequence>
<proteinExistence type="predicted"/>
<dbReference type="AlphaFoldDB" id="A0A1I1AQJ2"/>
<dbReference type="OrthoDB" id="1652387at2"/>
<dbReference type="STRING" id="84698.SAMN04488528_104211"/>
<dbReference type="Pfam" id="PF14116">
    <property type="entry name" value="YyzF"/>
    <property type="match status" value="1"/>
</dbReference>
<keyword evidence="2" id="KW-1185">Reference proteome</keyword>
<name>A0A1I1AQJ2_9CLOT</name>
<dbReference type="InterPro" id="IPR025626">
    <property type="entry name" value="YyzF"/>
</dbReference>
<dbReference type="Proteomes" id="UP000198619">
    <property type="component" value="Unassembled WGS sequence"/>
</dbReference>
<reference evidence="1 2" key="1">
    <citation type="submission" date="2016-10" db="EMBL/GenBank/DDBJ databases">
        <authorList>
            <person name="de Groot N.N."/>
        </authorList>
    </citation>
    <scope>NUCLEOTIDE SEQUENCE [LARGE SCALE GENOMIC DNA]</scope>
    <source>
        <strain evidence="1 2">DSM 12271</strain>
    </source>
</reference>
<dbReference type="EMBL" id="FOKI01000042">
    <property type="protein sequence ID" value="SFB39686.1"/>
    <property type="molecule type" value="Genomic_DNA"/>
</dbReference>
<dbReference type="NCBIfam" id="TIGR04129">
    <property type="entry name" value="CxxH_BA5709"/>
    <property type="match status" value="1"/>
</dbReference>
<protein>
    <submittedName>
        <fullName evidence="1">CxxH/CxxC protein, BA_5709 family</fullName>
    </submittedName>
</protein>
<evidence type="ECO:0000313" key="1">
    <source>
        <dbReference type="EMBL" id="SFB39686.1"/>
    </source>
</evidence>
<gene>
    <name evidence="1" type="ORF">SAMN04488528_104211</name>
</gene>